<dbReference type="NCBIfam" id="TIGR01587">
    <property type="entry name" value="cas3_core"/>
    <property type="match status" value="1"/>
</dbReference>
<comment type="similarity">
    <text evidence="1">In the N-terminal section; belongs to the CRISPR-associated nuclease Cas3-HD family.</text>
</comment>
<evidence type="ECO:0000256" key="4">
    <source>
        <dbReference type="ARBA" id="ARBA00022723"/>
    </source>
</evidence>
<dbReference type="InterPro" id="IPR006474">
    <property type="entry name" value="Helicase_Cas3_CRISPR-ass_core"/>
</dbReference>
<evidence type="ECO:0000256" key="3">
    <source>
        <dbReference type="ARBA" id="ARBA00022722"/>
    </source>
</evidence>
<dbReference type="SMART" id="SM00487">
    <property type="entry name" value="DEXDc"/>
    <property type="match status" value="1"/>
</dbReference>
<evidence type="ECO:0000256" key="2">
    <source>
        <dbReference type="ARBA" id="ARBA00009046"/>
    </source>
</evidence>
<dbReference type="Proteomes" id="UP000182800">
    <property type="component" value="Unassembled WGS sequence"/>
</dbReference>
<evidence type="ECO:0000256" key="6">
    <source>
        <dbReference type="ARBA" id="ARBA00022801"/>
    </source>
</evidence>
<comment type="caution">
    <text evidence="11">The sequence shown here is derived from an EMBL/GenBank/DDBJ whole genome shotgun (WGS) entry which is preliminary data.</text>
</comment>
<keyword evidence="6" id="KW-0378">Hydrolase</keyword>
<reference evidence="11 12" key="1">
    <citation type="submission" date="2016-08" db="EMBL/GenBank/DDBJ databases">
        <authorList>
            <person name="Varghese N."/>
            <person name="Submissions Spin"/>
        </authorList>
    </citation>
    <scope>NUCLEOTIDE SEQUENCE [LARGE SCALE GENOMIC DNA]</scope>
    <source>
        <strain evidence="11 12">HL-109</strain>
    </source>
</reference>
<sequence length="918" mass="98341">MVVRFFSHDGVMQIWGKAQPGAGDASLRQIMPYHPLAWHSLDVAATFLKLIRIWPEQRAGLVASFDGDADEAINGLAALVALHDLGKCARTFQAKALDVYPHTLLGPPRAVACNHGAVGYAMVEDARFCGKELALLLGQNEFERAFLLGPVFGHHGRPVPVEVDLSVHVGRPDEAGANAARALVERVMTLFEGPVLPPIAQGAETALSWRLAGLVALADWIGSDQRYFPYATPDISWPEYWGNHATPQAKAAIAASGLERAQVARGDSLAIVSGGAFTPTQAQEWAAQVDCEGSGLFIIEDVTGSGKTEAALILAHRLMQAARAGGIYVALPTMATANGLYRRLGAAYRALYAPGARPSIVLAHGARNLDPAFIRSIALAGRREEVGYGGAPSADADEDETASAACTRWLADDRRRAFLAEIGVGTIDQALLAVLPVKHAAIRQLGLSRQVLIIDEAHAYDAYMQAEIEALVVHQARLDAPVIVLSATLPAAMRARLIRAYGKSAPAGAATPYPCATAVSGTPTSAPVITPLAARADLARAITVTRVDTPEAAQERIIRAARDGAAVAWIRNSVDDAIEAARFLRGQGLAVDLFHARFAMADRLAIEERVVTRFGKASRPDERAGRVLVATQVVEQSLDLDFDLMLTDLAPIDLMIQRAGRLWRHTRGARPVPGPELAVVAPDPVADAPADWYGQLFPIGQYVYRDHARLWLSARALFAQPVMRVPEDLRGLIEAVYAPDASLGAPPSLQASADEQAGRDLASRAFAGLNVIDFAPGYAPESGAWGPDTVTPTREGDERVTLRLAVIGEGGALAPLHADTVCEAGSETGSEADPDPRRAWSLSEVAIRQNRFRPRAGLAPEIERQAHALEERFASRGIHARIVVLMRDCDSGWRFTCQGSGNDVLEGRYDPLDGFTMP</sequence>
<keyword evidence="12" id="KW-1185">Reference proteome</keyword>
<evidence type="ECO:0000259" key="10">
    <source>
        <dbReference type="PROSITE" id="PS51643"/>
    </source>
</evidence>
<keyword evidence="9" id="KW-0051">Antiviral defense</keyword>
<keyword evidence="7" id="KW-0347">Helicase</keyword>
<gene>
    <name evidence="11" type="ORF">GA0071312_2533</name>
</gene>
<organism evidence="11 12">
    <name type="scientific">Saliniramus fredricksonii</name>
    <dbReference type="NCBI Taxonomy" id="1653334"/>
    <lineage>
        <taxon>Bacteria</taxon>
        <taxon>Pseudomonadati</taxon>
        <taxon>Pseudomonadota</taxon>
        <taxon>Alphaproteobacteria</taxon>
        <taxon>Hyphomicrobiales</taxon>
        <taxon>Salinarimonadaceae</taxon>
        <taxon>Saliniramus</taxon>
    </lineage>
</organism>
<name>A0ABY0KAR7_9HYPH</name>
<dbReference type="SMART" id="SM00490">
    <property type="entry name" value="HELICc"/>
    <property type="match status" value="1"/>
</dbReference>
<dbReference type="Gene3D" id="3.40.50.300">
    <property type="entry name" value="P-loop containing nucleotide triphosphate hydrolases"/>
    <property type="match status" value="2"/>
</dbReference>
<dbReference type="NCBIfam" id="TIGR01596">
    <property type="entry name" value="cas3_HD"/>
    <property type="match status" value="1"/>
</dbReference>
<dbReference type="EMBL" id="FMBM01000002">
    <property type="protein sequence ID" value="SCC81584.1"/>
    <property type="molecule type" value="Genomic_DNA"/>
</dbReference>
<dbReference type="Gene3D" id="1.10.3210.30">
    <property type="match status" value="1"/>
</dbReference>
<keyword evidence="3" id="KW-0540">Nuclease</keyword>
<evidence type="ECO:0000256" key="1">
    <source>
        <dbReference type="ARBA" id="ARBA00006847"/>
    </source>
</evidence>
<dbReference type="CDD" id="cd09641">
    <property type="entry name" value="Cas3''_I"/>
    <property type="match status" value="1"/>
</dbReference>
<protein>
    <submittedName>
        <fullName evidence="11">CRISPR-associated helicase, Cas3 family</fullName>
    </submittedName>
</protein>
<evidence type="ECO:0000256" key="8">
    <source>
        <dbReference type="ARBA" id="ARBA00022840"/>
    </source>
</evidence>
<dbReference type="InterPro" id="IPR001650">
    <property type="entry name" value="Helicase_C-like"/>
</dbReference>
<evidence type="ECO:0000313" key="11">
    <source>
        <dbReference type="EMBL" id="SCC81584.1"/>
    </source>
</evidence>
<dbReference type="PANTHER" id="PTHR47963:SF9">
    <property type="entry name" value="CRISPR-ASSOCIATED ENDONUCLEASE_HELICASE CAS3"/>
    <property type="match status" value="1"/>
</dbReference>
<keyword evidence="5" id="KW-0547">Nucleotide-binding</keyword>
<dbReference type="Pfam" id="PF18019">
    <property type="entry name" value="Cas3_HD"/>
    <property type="match status" value="1"/>
</dbReference>
<comment type="similarity">
    <text evidence="2">In the central section; belongs to the CRISPR-associated helicase Cas3 family.</text>
</comment>
<evidence type="ECO:0000313" key="12">
    <source>
        <dbReference type="Proteomes" id="UP000182800"/>
    </source>
</evidence>
<dbReference type="PANTHER" id="PTHR47963">
    <property type="entry name" value="DEAD-BOX ATP-DEPENDENT RNA HELICASE 47, MITOCHONDRIAL"/>
    <property type="match status" value="1"/>
</dbReference>
<evidence type="ECO:0000256" key="7">
    <source>
        <dbReference type="ARBA" id="ARBA00022806"/>
    </source>
</evidence>
<evidence type="ECO:0000256" key="5">
    <source>
        <dbReference type="ARBA" id="ARBA00022741"/>
    </source>
</evidence>
<dbReference type="Pfam" id="PF22590">
    <property type="entry name" value="Cas3-like_C_2"/>
    <property type="match status" value="1"/>
</dbReference>
<proteinExistence type="inferred from homology"/>
<dbReference type="InterPro" id="IPR050547">
    <property type="entry name" value="DEAD_box_RNA_helicases"/>
</dbReference>
<dbReference type="PROSITE" id="PS51643">
    <property type="entry name" value="HD_CAS3"/>
    <property type="match status" value="1"/>
</dbReference>
<dbReference type="SUPFAM" id="SSF52540">
    <property type="entry name" value="P-loop containing nucleoside triphosphate hydrolases"/>
    <property type="match status" value="1"/>
</dbReference>
<dbReference type="InterPro" id="IPR027417">
    <property type="entry name" value="P-loop_NTPase"/>
</dbReference>
<dbReference type="InterPro" id="IPR054712">
    <property type="entry name" value="Cas3-like_dom"/>
</dbReference>
<dbReference type="InterPro" id="IPR014001">
    <property type="entry name" value="Helicase_ATP-bd"/>
</dbReference>
<accession>A0ABY0KAR7</accession>
<dbReference type="InterPro" id="IPR038257">
    <property type="entry name" value="CRISPR-assoc_Cas3_HD_sf"/>
</dbReference>
<keyword evidence="8" id="KW-0067">ATP-binding</keyword>
<evidence type="ECO:0000256" key="9">
    <source>
        <dbReference type="ARBA" id="ARBA00023118"/>
    </source>
</evidence>
<keyword evidence="4" id="KW-0479">Metal-binding</keyword>
<dbReference type="InterPro" id="IPR006483">
    <property type="entry name" value="CRISPR-assoc_Cas3_HD"/>
</dbReference>
<feature type="domain" description="HD Cas3-type" evidence="10">
    <location>
        <begin position="29"/>
        <end position="221"/>
    </location>
</feature>